<dbReference type="Gene3D" id="3.40.50.720">
    <property type="entry name" value="NAD(P)-binding Rossmann-like Domain"/>
    <property type="match status" value="1"/>
</dbReference>
<dbReference type="InterPro" id="IPR020904">
    <property type="entry name" value="Sc_DH/Rdtase_CS"/>
</dbReference>
<dbReference type="PRINTS" id="PR00080">
    <property type="entry name" value="SDRFAMILY"/>
</dbReference>
<dbReference type="GO" id="GO:0016616">
    <property type="term" value="F:oxidoreductase activity, acting on the CH-OH group of donors, NAD or NADP as acceptor"/>
    <property type="evidence" value="ECO:0007669"/>
    <property type="project" value="TreeGrafter"/>
</dbReference>
<dbReference type="OrthoDB" id="8557335at2"/>
<dbReference type="SUPFAM" id="SSF51735">
    <property type="entry name" value="NAD(P)-binding Rossmann-fold domains"/>
    <property type="match status" value="1"/>
</dbReference>
<dbReference type="Proteomes" id="UP000072741">
    <property type="component" value="Unassembled WGS sequence"/>
</dbReference>
<sequence>MQKTLEGRSAIVTGAARGIGEALARELATHGAQVMVADINEAGADAVARDIVRAGGRAMATSVDVTRRETVVKMIDQAVTAFGGLDCMVNNAGVVQGKALMSITEVEWHRIMDTNALGVLIGMQEAAKVMIAQGRGGKIINTASIAGKQGYRELAHYCASKAAVISLTQAAAKDFGPHKINVNAICPGIVDTDMWKVLGDGFHKEGWTTDPGQAFEAQSALAVLGRASVPRDLAGITRFLASSESDFITGQSIVVDGGMAFS</sequence>
<accession>A0A147H6Y2</accession>
<dbReference type="PANTHER" id="PTHR42760">
    <property type="entry name" value="SHORT-CHAIN DEHYDROGENASES/REDUCTASES FAMILY MEMBER"/>
    <property type="match status" value="1"/>
</dbReference>
<evidence type="ECO:0000313" key="2">
    <source>
        <dbReference type="EMBL" id="KTT25627.1"/>
    </source>
</evidence>
<dbReference type="GO" id="GO:0006633">
    <property type="term" value="P:fatty acid biosynthetic process"/>
    <property type="evidence" value="ECO:0007669"/>
    <property type="project" value="TreeGrafter"/>
</dbReference>
<gene>
    <name evidence="2" type="ORF">NS331_04710</name>
</gene>
<dbReference type="RefSeq" id="WP_058640852.1">
    <property type="nucleotide sequence ID" value="NZ_LDSL01000033.1"/>
</dbReference>
<dbReference type="AlphaFoldDB" id="A0A147H6Y2"/>
<dbReference type="FunFam" id="3.40.50.720:FF:000084">
    <property type="entry name" value="Short-chain dehydrogenase reductase"/>
    <property type="match status" value="1"/>
</dbReference>
<evidence type="ECO:0000313" key="3">
    <source>
        <dbReference type="Proteomes" id="UP000072741"/>
    </source>
</evidence>
<keyword evidence="3" id="KW-1185">Reference proteome</keyword>
<dbReference type="EMBL" id="LDSL01000033">
    <property type="protein sequence ID" value="KTT25627.1"/>
    <property type="molecule type" value="Genomic_DNA"/>
</dbReference>
<organism evidence="2 3">
    <name type="scientific">Pseudacidovorax intermedius</name>
    <dbReference type="NCBI Taxonomy" id="433924"/>
    <lineage>
        <taxon>Bacteria</taxon>
        <taxon>Pseudomonadati</taxon>
        <taxon>Pseudomonadota</taxon>
        <taxon>Betaproteobacteria</taxon>
        <taxon>Burkholderiales</taxon>
        <taxon>Comamonadaceae</taxon>
        <taxon>Pseudacidovorax</taxon>
    </lineage>
</organism>
<dbReference type="PRINTS" id="PR00081">
    <property type="entry name" value="GDHRDH"/>
</dbReference>
<reference evidence="2 3" key="1">
    <citation type="journal article" date="2016" name="Front. Microbiol.">
        <title>Genomic Resource of Rice Seed Associated Bacteria.</title>
        <authorList>
            <person name="Midha S."/>
            <person name="Bansal K."/>
            <person name="Sharma S."/>
            <person name="Kumar N."/>
            <person name="Patil P.P."/>
            <person name="Chaudhry V."/>
            <person name="Patil P.B."/>
        </authorList>
    </citation>
    <scope>NUCLEOTIDE SEQUENCE [LARGE SCALE GENOMIC DNA]</scope>
    <source>
        <strain evidence="2 3">NS331</strain>
    </source>
</reference>
<proteinExistence type="inferred from homology"/>
<dbReference type="InterPro" id="IPR002347">
    <property type="entry name" value="SDR_fam"/>
</dbReference>
<dbReference type="Pfam" id="PF13561">
    <property type="entry name" value="adh_short_C2"/>
    <property type="match status" value="1"/>
</dbReference>
<dbReference type="NCBIfam" id="NF005559">
    <property type="entry name" value="PRK07231.1"/>
    <property type="match status" value="1"/>
</dbReference>
<comment type="similarity">
    <text evidence="1">Belongs to the short-chain dehydrogenases/reductases (SDR) family.</text>
</comment>
<dbReference type="GO" id="GO:0048038">
    <property type="term" value="F:quinone binding"/>
    <property type="evidence" value="ECO:0007669"/>
    <property type="project" value="TreeGrafter"/>
</dbReference>
<protein>
    <submittedName>
        <fullName evidence="2">Shikimate dehydrogenase</fullName>
    </submittedName>
</protein>
<dbReference type="InterPro" id="IPR036291">
    <property type="entry name" value="NAD(P)-bd_dom_sf"/>
</dbReference>
<name>A0A147H6Y2_9BURK</name>
<evidence type="ECO:0000256" key="1">
    <source>
        <dbReference type="ARBA" id="ARBA00006484"/>
    </source>
</evidence>
<comment type="caution">
    <text evidence="2">The sequence shown here is derived from an EMBL/GenBank/DDBJ whole genome shotgun (WGS) entry which is preliminary data.</text>
</comment>
<dbReference type="PATRIC" id="fig|433924.3.peg.2804"/>
<dbReference type="PROSITE" id="PS00061">
    <property type="entry name" value="ADH_SHORT"/>
    <property type="match status" value="1"/>
</dbReference>
<dbReference type="PANTHER" id="PTHR42760:SF121">
    <property type="entry name" value="3-OXOACYL-(ACYL-CARRIER-PROTEIN) REDUCTASE"/>
    <property type="match status" value="1"/>
</dbReference>